<feature type="compositionally biased region" description="Basic and acidic residues" evidence="5">
    <location>
        <begin position="437"/>
        <end position="447"/>
    </location>
</feature>
<feature type="compositionally biased region" description="Basic and acidic residues" evidence="5">
    <location>
        <begin position="766"/>
        <end position="818"/>
    </location>
</feature>
<evidence type="ECO:0000256" key="1">
    <source>
        <dbReference type="ARBA" id="ARBA00004123"/>
    </source>
</evidence>
<name>A0A2A9M563_BESBE</name>
<feature type="region of interest" description="Disordered" evidence="5">
    <location>
        <begin position="761"/>
        <end position="818"/>
    </location>
</feature>
<sequence length="1276" mass="136344">MSPPRAPPPATSRSSGSSGRPAAPPQSNRLSSSSYSSSSSSLSRSSSSSGRSASPSAKGGVGPAPSSSAPRKPSQAAASTSQNSSASSASSASSSSSSSASSSFPAAASAPAVLHRDSREVAAEVTPIAPRLALAAISPPALPSSLPALLAAPGAVAKRNADDRSDARENESQEGEGTRGAGVGGGQNAVSAATLQFFQALAALEGDGERLALPSAAAHGGCFKREGKDDGEGAEDAEMLEAGDDEVKDATETCGASSRFFSSFQAAQTVAELTLLHDLMEPPFTHFASHLRPAGAGDAKDAKSGAAPLAERENGVAAPSDKTGACARAKSDGESRRERPPALLQQVCGRAMLQRAFLGLAAVRTLDNALDRVWETVTECMYTRQKVRRLEQEEAAHAAQQEGEDAQKEAEKSDAAGSMKASPSASGSPLAETSSSPDEKAAAKDGEASQLAVARVKTPAAIEARMKKLEDWYWQVQNCLSPSLTSDLQEEALGAVASPSPPSSSEAASESSLTLLRRQLVQLQWRSIPLDVLRLRAQSRTLCSLQQEAEDLLHSVAHGRNFAVSEEERAKYRQLLVHRKTNEENAFQTPAFDAFMLHLRARRTEVQAPADGEDAHSSLYAAALAAVAASKAGEEGCERAHETLLLLLNSELQERIKEKEKLEEIKRQREQAERQEEALSVKASQFPKKLRQLQQVLKELDQMCVSFLSSCAADKKEVEFPAEAKRLPAPLLSLFSSFFFHSRLSGDSAIVRLSVEGSSFRKRKREREEAEAKDDAAKKRIRADGADDKEKDLRESEAEKMGKKEESETEKEQAQDAKDRLEKLHEKEVRVELAPDPHLSLPPLFLAAAGSSRTASANGGGASLSSGKTGKHQQTEGEAKRPQPAELSSSSVFPLALVFRYNASLEVALLHSRLPSNALPHPTIPFLHHLFPGNFADLGEMPGDLDPNQGWLFNWVASMACLPPPPGCCASAHVNMKDFLAAVRRRVYARLWSLQLLHHYCRQPSGPPPVQALHSLLLLLPSPGTTLADCVCFSPIPAEEFVALSAASHADAALFSRCGAAGEREAAAGASAAPSTGGRKKTESESVWRRLHDAFFEDEDAVGIKAIFASQDRRVFALIKVFLNDNPAQFRLFEENAPPPLPPSEGPEMRKERQAEDGDAAEGDDAREERRDESEETTPAASLEALEEMVNVTVVDRFASHPPKLSLGILAAQVEYLKCGVERYVRGEALPRSATEAKALEPKKGATHDRRMAGGESLREAEGFGAGDEEDVETVD</sequence>
<evidence type="ECO:0000256" key="3">
    <source>
        <dbReference type="ARBA" id="ARBA00023242"/>
    </source>
</evidence>
<evidence type="ECO:0008006" key="8">
    <source>
        <dbReference type="Google" id="ProtNLM"/>
    </source>
</evidence>
<feature type="compositionally biased region" description="Basic and acidic residues" evidence="5">
    <location>
        <begin position="405"/>
        <end position="414"/>
    </location>
</feature>
<feature type="compositionally biased region" description="Polar residues" evidence="5">
    <location>
        <begin position="421"/>
        <end position="436"/>
    </location>
</feature>
<feature type="coiled-coil region" evidence="4">
    <location>
        <begin position="645"/>
        <end position="685"/>
    </location>
</feature>
<feature type="compositionally biased region" description="Basic and acidic residues" evidence="5">
    <location>
        <begin position="329"/>
        <end position="340"/>
    </location>
</feature>
<feature type="region of interest" description="Disordered" evidence="5">
    <location>
        <begin position="154"/>
        <end position="185"/>
    </location>
</feature>
<evidence type="ECO:0000313" key="6">
    <source>
        <dbReference type="EMBL" id="PFH33105.1"/>
    </source>
</evidence>
<dbReference type="InterPro" id="IPR019163">
    <property type="entry name" value="THO_Thoc5"/>
</dbReference>
<proteinExistence type="inferred from homology"/>
<comment type="caution">
    <text evidence="6">The sequence shown here is derived from an EMBL/GenBank/DDBJ whole genome shotgun (WGS) entry which is preliminary data.</text>
</comment>
<reference evidence="6 7" key="1">
    <citation type="submission" date="2017-09" db="EMBL/GenBank/DDBJ databases">
        <title>Genome sequencing of Besnoitia besnoiti strain Bb-Ger1.</title>
        <authorList>
            <person name="Schares G."/>
            <person name="Venepally P."/>
            <person name="Lorenzi H.A."/>
        </authorList>
    </citation>
    <scope>NUCLEOTIDE SEQUENCE [LARGE SCALE GENOMIC DNA]</scope>
    <source>
        <strain evidence="6 7">Bb-Ger1</strain>
    </source>
</reference>
<dbReference type="OrthoDB" id="332884at2759"/>
<feature type="compositionally biased region" description="Basic and acidic residues" evidence="5">
    <location>
        <begin position="1238"/>
        <end position="1262"/>
    </location>
</feature>
<comment type="similarity">
    <text evidence="2">Belongs to the THOC5 family.</text>
</comment>
<feature type="compositionally biased region" description="Low complexity" evidence="5">
    <location>
        <begin position="11"/>
        <end position="56"/>
    </location>
</feature>
<gene>
    <name evidence="6" type="ORF">BESB_083040</name>
</gene>
<feature type="region of interest" description="Disordered" evidence="5">
    <location>
        <begin position="1133"/>
        <end position="1183"/>
    </location>
</feature>
<dbReference type="KEGG" id="bbes:BESB_083040"/>
<dbReference type="Pfam" id="PF09766">
    <property type="entry name" value="FmiP_Thoc5"/>
    <property type="match status" value="1"/>
</dbReference>
<keyword evidence="4" id="KW-0175">Coiled coil</keyword>
<keyword evidence="7" id="KW-1185">Reference proteome</keyword>
<feature type="region of interest" description="Disordered" evidence="5">
    <location>
        <begin position="1"/>
        <end position="121"/>
    </location>
</feature>
<evidence type="ECO:0000256" key="2">
    <source>
        <dbReference type="ARBA" id="ARBA00008044"/>
    </source>
</evidence>
<dbReference type="Proteomes" id="UP000224006">
    <property type="component" value="Chromosome VIII"/>
</dbReference>
<dbReference type="EMBL" id="NWUJ01000009">
    <property type="protein sequence ID" value="PFH33105.1"/>
    <property type="molecule type" value="Genomic_DNA"/>
</dbReference>
<feature type="compositionally biased region" description="Acidic residues" evidence="5">
    <location>
        <begin position="1157"/>
        <end position="1166"/>
    </location>
</feature>
<feature type="region of interest" description="Disordered" evidence="5">
    <location>
        <begin position="295"/>
        <end position="341"/>
    </location>
</feature>
<protein>
    <recommendedName>
        <fullName evidence="8">Fms-interacting protein</fullName>
    </recommendedName>
</protein>
<keyword evidence="3" id="KW-0539">Nucleus</keyword>
<feature type="region of interest" description="Disordered" evidence="5">
    <location>
        <begin position="393"/>
        <end position="450"/>
    </location>
</feature>
<dbReference type="AlphaFoldDB" id="A0A2A9M563"/>
<feature type="region of interest" description="Disordered" evidence="5">
    <location>
        <begin position="852"/>
        <end position="886"/>
    </location>
</feature>
<dbReference type="RefSeq" id="XP_029217114.1">
    <property type="nucleotide sequence ID" value="XM_029366654.1"/>
</dbReference>
<accession>A0A2A9M563</accession>
<feature type="compositionally biased region" description="Basic and acidic residues" evidence="5">
    <location>
        <begin position="1147"/>
        <end position="1156"/>
    </location>
</feature>
<evidence type="ECO:0000256" key="4">
    <source>
        <dbReference type="SAM" id="Coils"/>
    </source>
</evidence>
<dbReference type="GeneID" id="40313230"/>
<feature type="compositionally biased region" description="Basic and acidic residues" evidence="5">
    <location>
        <begin position="873"/>
        <end position="883"/>
    </location>
</feature>
<dbReference type="GO" id="GO:0005634">
    <property type="term" value="C:nucleus"/>
    <property type="evidence" value="ECO:0007669"/>
    <property type="project" value="UniProtKB-SubCell"/>
</dbReference>
<feature type="compositionally biased region" description="Low complexity" evidence="5">
    <location>
        <begin position="63"/>
        <end position="112"/>
    </location>
</feature>
<feature type="compositionally biased region" description="Basic and acidic residues" evidence="5">
    <location>
        <begin position="159"/>
        <end position="171"/>
    </location>
</feature>
<organism evidence="6 7">
    <name type="scientific">Besnoitia besnoiti</name>
    <name type="common">Apicomplexan protozoan</name>
    <dbReference type="NCBI Taxonomy" id="94643"/>
    <lineage>
        <taxon>Eukaryota</taxon>
        <taxon>Sar</taxon>
        <taxon>Alveolata</taxon>
        <taxon>Apicomplexa</taxon>
        <taxon>Conoidasida</taxon>
        <taxon>Coccidia</taxon>
        <taxon>Eucoccidiorida</taxon>
        <taxon>Eimeriorina</taxon>
        <taxon>Sarcocystidae</taxon>
        <taxon>Besnoitia</taxon>
    </lineage>
</organism>
<feature type="compositionally biased region" description="Pro residues" evidence="5">
    <location>
        <begin position="1"/>
        <end position="10"/>
    </location>
</feature>
<dbReference type="VEuPathDB" id="ToxoDB:BESB_083040"/>
<feature type="compositionally biased region" description="Acidic residues" evidence="5">
    <location>
        <begin position="1267"/>
        <end position="1276"/>
    </location>
</feature>
<feature type="region of interest" description="Disordered" evidence="5">
    <location>
        <begin position="1234"/>
        <end position="1276"/>
    </location>
</feature>
<comment type="subcellular location">
    <subcellularLocation>
        <location evidence="1">Nucleus</location>
    </subcellularLocation>
</comment>
<evidence type="ECO:0000313" key="7">
    <source>
        <dbReference type="Proteomes" id="UP000224006"/>
    </source>
</evidence>
<evidence type="ECO:0000256" key="5">
    <source>
        <dbReference type="SAM" id="MobiDB-lite"/>
    </source>
</evidence>